<gene>
    <name evidence="2" type="ORF">AX777_17350</name>
</gene>
<keyword evidence="1" id="KW-0732">Signal</keyword>
<dbReference type="EMBL" id="LSTR01000025">
    <property type="protein sequence ID" value="OAH45377.1"/>
    <property type="molecule type" value="Genomic_DNA"/>
</dbReference>
<feature type="chain" id="PRO_5008065434" description="YHS domain-containing protein" evidence="1">
    <location>
        <begin position="30"/>
        <end position="164"/>
    </location>
</feature>
<evidence type="ECO:0000313" key="3">
    <source>
        <dbReference type="Proteomes" id="UP000077262"/>
    </source>
</evidence>
<organism evidence="2 3">
    <name type="scientific">Sphingobium yanoikuyae</name>
    <name type="common">Sphingomonas yanoikuyae</name>
    <dbReference type="NCBI Taxonomy" id="13690"/>
    <lineage>
        <taxon>Bacteria</taxon>
        <taxon>Pseudomonadati</taxon>
        <taxon>Pseudomonadota</taxon>
        <taxon>Alphaproteobacteria</taxon>
        <taxon>Sphingomonadales</taxon>
        <taxon>Sphingomonadaceae</taxon>
        <taxon>Sphingobium</taxon>
    </lineage>
</organism>
<accession>A0A177JWW3</accession>
<evidence type="ECO:0008006" key="4">
    <source>
        <dbReference type="Google" id="ProtNLM"/>
    </source>
</evidence>
<evidence type="ECO:0000313" key="2">
    <source>
        <dbReference type="EMBL" id="OAH45377.1"/>
    </source>
</evidence>
<dbReference type="Proteomes" id="UP000077262">
    <property type="component" value="Unassembled WGS sequence"/>
</dbReference>
<proteinExistence type="predicted"/>
<comment type="caution">
    <text evidence="2">The sequence shown here is derived from an EMBL/GenBank/DDBJ whole genome shotgun (WGS) entry which is preliminary data.</text>
</comment>
<dbReference type="RefSeq" id="WP_081260962.1">
    <property type="nucleotide sequence ID" value="NZ_LSTR01000025.1"/>
</dbReference>
<evidence type="ECO:0000256" key="1">
    <source>
        <dbReference type="SAM" id="SignalP"/>
    </source>
</evidence>
<reference evidence="2 3" key="1">
    <citation type="submission" date="2016-02" db="EMBL/GenBank/DDBJ databases">
        <authorList>
            <person name="Wen L."/>
            <person name="He K."/>
            <person name="Yang H."/>
        </authorList>
    </citation>
    <scope>NUCLEOTIDE SEQUENCE [LARGE SCALE GENOMIC DNA]</scope>
    <source>
        <strain evidence="2 3">CD09_2</strain>
    </source>
</reference>
<dbReference type="NCBIfam" id="NF041384">
    <property type="entry name" value="YHS_seleno_dom"/>
    <property type="match status" value="1"/>
</dbReference>
<dbReference type="OrthoDB" id="344729at2"/>
<name>A0A177JWW3_SPHYA</name>
<dbReference type="AlphaFoldDB" id="A0A177JWW3"/>
<sequence length="164" mass="17594">MFRFGRHLAVAMLLVGTPASIVLPAVASAAVPGSTSAVNVDNGGLALRGYDPVAYFDGGTPTKGVETISATYNGVRYLFASEAHRKAFEAEPKRYLPEFGGFCAIGTSFGEKVDADPETGRVINGKLYVNYDQRAQALFNKDVPGTISRADQNWPTVKDKAFQK</sequence>
<protein>
    <recommendedName>
        <fullName evidence="4">YHS domain-containing protein</fullName>
    </recommendedName>
</protein>
<feature type="signal peptide" evidence="1">
    <location>
        <begin position="1"/>
        <end position="29"/>
    </location>
</feature>